<dbReference type="PANTHER" id="PTHR31690:SF4">
    <property type="entry name" value="FUCOSE MUTAROTASE"/>
    <property type="match status" value="1"/>
</dbReference>
<dbReference type="RefSeq" id="WP_202747234.1">
    <property type="nucleotide sequence ID" value="NZ_JAESWC010000001.1"/>
</dbReference>
<dbReference type="SUPFAM" id="SSF102546">
    <property type="entry name" value="RbsD-like"/>
    <property type="match status" value="1"/>
</dbReference>
<sequence length="141" mass="15982">MLKHIPKIISPDLMKIMMEMGHGDEIVIADGNFPAAACTKRLVRCDGHNVPELLDAILEFFPLDPYTQKPVSLMQVVPGDTVQPTIWEEYKEIVKNHDEKAAEFEFIERFEFYERAKNAYAVIATSEAALYANIILKKGVV</sequence>
<evidence type="ECO:0000313" key="4">
    <source>
        <dbReference type="EMBL" id="MBL4934606.1"/>
    </source>
</evidence>
<keyword evidence="5" id="KW-1185">Reference proteome</keyword>
<proteinExistence type="predicted"/>
<dbReference type="Proteomes" id="UP000632377">
    <property type="component" value="Unassembled WGS sequence"/>
</dbReference>
<comment type="catalytic activity">
    <reaction evidence="1">
        <text>beta-D-ribopyranose = beta-D-ribofuranose</text>
        <dbReference type="Rhea" id="RHEA:25432"/>
        <dbReference type="ChEBI" id="CHEBI:27476"/>
        <dbReference type="ChEBI" id="CHEBI:47002"/>
        <dbReference type="EC" id="5.4.99.62"/>
    </reaction>
</comment>
<evidence type="ECO:0000313" key="5">
    <source>
        <dbReference type="Proteomes" id="UP000632377"/>
    </source>
</evidence>
<accession>A0ABS1T5J2</accession>
<dbReference type="PANTHER" id="PTHR31690">
    <property type="entry name" value="FUCOSE MUTAROTASE"/>
    <property type="match status" value="1"/>
</dbReference>
<comment type="catalytic activity">
    <reaction evidence="3">
        <text>alpha-L-fucose = beta-L-fucose</text>
        <dbReference type="Rhea" id="RHEA:25580"/>
        <dbReference type="ChEBI" id="CHEBI:42548"/>
        <dbReference type="ChEBI" id="CHEBI:42589"/>
        <dbReference type="EC" id="5.1.3.29"/>
    </reaction>
</comment>
<dbReference type="InterPro" id="IPR023750">
    <property type="entry name" value="RbsD-like_sf"/>
</dbReference>
<evidence type="ECO:0000256" key="2">
    <source>
        <dbReference type="ARBA" id="ARBA00023235"/>
    </source>
</evidence>
<dbReference type="GO" id="GO:0016853">
    <property type="term" value="F:isomerase activity"/>
    <property type="evidence" value="ECO:0007669"/>
    <property type="project" value="UniProtKB-KW"/>
</dbReference>
<dbReference type="Pfam" id="PF05025">
    <property type="entry name" value="RbsD_FucU"/>
    <property type="match status" value="1"/>
</dbReference>
<gene>
    <name evidence="4" type="ORF">JK636_02415</name>
</gene>
<dbReference type="InterPro" id="IPR007721">
    <property type="entry name" value="RbsD_FucU"/>
</dbReference>
<evidence type="ECO:0000256" key="3">
    <source>
        <dbReference type="ARBA" id="ARBA00036324"/>
    </source>
</evidence>
<reference evidence="4 5" key="1">
    <citation type="submission" date="2021-01" db="EMBL/GenBank/DDBJ databases">
        <title>Genome public.</title>
        <authorList>
            <person name="Liu C."/>
            <person name="Sun Q."/>
        </authorList>
    </citation>
    <scope>NUCLEOTIDE SEQUENCE [LARGE SCALE GENOMIC DNA]</scope>
    <source>
        <strain evidence="4 5">YIM B02515</strain>
    </source>
</reference>
<dbReference type="InterPro" id="IPR050443">
    <property type="entry name" value="RbsD/FucU_mutarotase"/>
</dbReference>
<name>A0ABS1T5J2_9CLOT</name>
<evidence type="ECO:0000256" key="1">
    <source>
        <dbReference type="ARBA" id="ARBA00000223"/>
    </source>
</evidence>
<dbReference type="EMBL" id="JAESWC010000001">
    <property type="protein sequence ID" value="MBL4934606.1"/>
    <property type="molecule type" value="Genomic_DNA"/>
</dbReference>
<dbReference type="Gene3D" id="3.40.1650.10">
    <property type="entry name" value="RbsD-like domain"/>
    <property type="match status" value="1"/>
</dbReference>
<protein>
    <submittedName>
        <fullName evidence="4">Fucose isomerase</fullName>
    </submittedName>
</protein>
<comment type="caution">
    <text evidence="4">The sequence shown here is derived from an EMBL/GenBank/DDBJ whole genome shotgun (WGS) entry which is preliminary data.</text>
</comment>
<keyword evidence="2 4" id="KW-0413">Isomerase</keyword>
<organism evidence="4 5">
    <name type="scientific">Clostridium rhizosphaerae</name>
    <dbReference type="NCBI Taxonomy" id="2803861"/>
    <lineage>
        <taxon>Bacteria</taxon>
        <taxon>Bacillati</taxon>
        <taxon>Bacillota</taxon>
        <taxon>Clostridia</taxon>
        <taxon>Eubacteriales</taxon>
        <taxon>Clostridiaceae</taxon>
        <taxon>Clostridium</taxon>
    </lineage>
</organism>